<evidence type="ECO:0000256" key="3">
    <source>
        <dbReference type="HAMAP-Rule" id="MF_01367"/>
    </source>
</evidence>
<accession>A0A974WKL1</accession>
<evidence type="ECO:0000256" key="4">
    <source>
        <dbReference type="RuleBase" id="RU003949"/>
    </source>
</evidence>
<gene>
    <name evidence="3" type="primary">rplN</name>
    <name evidence="6" type="ORF">CU086_00265</name>
</gene>
<dbReference type="InterPro" id="IPR005745">
    <property type="entry name" value="Ribosomal_uL14_bac-type"/>
</dbReference>
<dbReference type="SUPFAM" id="SSF50193">
    <property type="entry name" value="Ribosomal protein L14"/>
    <property type="match status" value="1"/>
</dbReference>
<dbReference type="InterPro" id="IPR036853">
    <property type="entry name" value="Ribosomal_uL14_sf"/>
</dbReference>
<dbReference type="PANTHER" id="PTHR11761:SF3">
    <property type="entry name" value="LARGE RIBOSOMAL SUBUNIT PROTEIN UL14M"/>
    <property type="match status" value="1"/>
</dbReference>
<dbReference type="Gene3D" id="2.40.150.20">
    <property type="entry name" value="Ribosomal protein L14"/>
    <property type="match status" value="1"/>
</dbReference>
<keyword evidence="7" id="KW-1185">Reference proteome</keyword>
<dbReference type="GO" id="GO:0022625">
    <property type="term" value="C:cytosolic large ribosomal subunit"/>
    <property type="evidence" value="ECO:0007669"/>
    <property type="project" value="TreeGrafter"/>
</dbReference>
<dbReference type="InterPro" id="IPR000218">
    <property type="entry name" value="Ribosomal_uL14"/>
</dbReference>
<dbReference type="GO" id="GO:0006412">
    <property type="term" value="P:translation"/>
    <property type="evidence" value="ECO:0007669"/>
    <property type="project" value="UniProtKB-UniRule"/>
</dbReference>
<keyword evidence="2 3" id="KW-0687">Ribonucleoprotein</keyword>
<evidence type="ECO:0000313" key="6">
    <source>
        <dbReference type="EMBL" id="QSF25272.1"/>
    </source>
</evidence>
<keyword evidence="1 3" id="KW-0689">Ribosomal protein</keyword>
<dbReference type="Pfam" id="PF00238">
    <property type="entry name" value="Ribosomal_L14"/>
    <property type="match status" value="1"/>
</dbReference>
<evidence type="ECO:0000256" key="1">
    <source>
        <dbReference type="ARBA" id="ARBA00022980"/>
    </source>
</evidence>
<comment type="subunit">
    <text evidence="3">Part of the 50S ribosomal subunit. Forms a cluster with proteins L3 and L19. In the 70S ribosome, L14 and L19 interact and together make contacts with the 16S rRNA in bridges B5 and B8.</text>
</comment>
<evidence type="ECO:0000256" key="5">
    <source>
        <dbReference type="RuleBase" id="RU003950"/>
    </source>
</evidence>
<dbReference type="HAMAP" id="MF_01367">
    <property type="entry name" value="Ribosomal_uL14"/>
    <property type="match status" value="1"/>
</dbReference>
<dbReference type="EMBL" id="CP024850">
    <property type="protein sequence ID" value="QSF25272.1"/>
    <property type="molecule type" value="Genomic_DNA"/>
</dbReference>
<dbReference type="GO" id="GO:0070180">
    <property type="term" value="F:large ribosomal subunit rRNA binding"/>
    <property type="evidence" value="ECO:0007669"/>
    <property type="project" value="TreeGrafter"/>
</dbReference>
<name>A0A974WKL1_9PROT</name>
<dbReference type="Proteomes" id="UP000663075">
    <property type="component" value="Chromosome"/>
</dbReference>
<proteinExistence type="inferred from homology"/>
<reference evidence="6" key="1">
    <citation type="submission" date="2017-11" db="EMBL/GenBank/DDBJ databases">
        <authorList>
            <person name="Jian Z."/>
        </authorList>
    </citation>
    <scope>NUCLEOTIDE SEQUENCE</scope>
    <source>
        <strain evidence="6">YC</strain>
    </source>
</reference>
<dbReference type="AlphaFoldDB" id="A0A974WKL1"/>
<dbReference type="SMART" id="SM01374">
    <property type="entry name" value="Ribosomal_L14"/>
    <property type="match status" value="1"/>
</dbReference>
<evidence type="ECO:0000256" key="2">
    <source>
        <dbReference type="ARBA" id="ARBA00023274"/>
    </source>
</evidence>
<dbReference type="GO" id="GO:0003735">
    <property type="term" value="F:structural constituent of ribosome"/>
    <property type="evidence" value="ECO:0007669"/>
    <property type="project" value="InterPro"/>
</dbReference>
<keyword evidence="3 5" id="KW-0699">rRNA-binding</keyword>
<organism evidence="6 7">
    <name type="scientific">Candidatus Nasuia deltocephalincola</name>
    <dbReference type="NCBI Taxonomy" id="1160784"/>
    <lineage>
        <taxon>Bacteria</taxon>
        <taxon>Pseudomonadati</taxon>
        <taxon>Pseudomonadota</taxon>
        <taxon>Betaproteobacteria</taxon>
        <taxon>Candidatus Nasuia</taxon>
    </lineage>
</organism>
<comment type="similarity">
    <text evidence="3 4">Belongs to the universal ribosomal protein uL14 family.</text>
</comment>
<evidence type="ECO:0000313" key="7">
    <source>
        <dbReference type="Proteomes" id="UP000663075"/>
    </source>
</evidence>
<sequence>MIQSGTLLNVCDNSGAKLVKCIKILGSSKKRYAYLGDILKISIKKVFFNSKLKRGEIYNSILIRSLYNFRRFDGSFISFNSNSVVLLNDKYDFISTRIFGPVVKELKKNKFFLKKINNLSPNYI</sequence>
<dbReference type="CDD" id="cd00337">
    <property type="entry name" value="Ribosomal_uL14"/>
    <property type="match status" value="1"/>
</dbReference>
<dbReference type="PANTHER" id="PTHR11761">
    <property type="entry name" value="50S/60S RIBOSOMAL PROTEIN L14/L23"/>
    <property type="match status" value="1"/>
</dbReference>
<keyword evidence="3 5" id="KW-0694">RNA-binding</keyword>
<protein>
    <recommendedName>
        <fullName evidence="3">Large ribosomal subunit protein uL14</fullName>
    </recommendedName>
</protein>
<comment type="function">
    <text evidence="3 5">Binds to 23S rRNA. Forms part of two intersubunit bridges in the 70S ribosome.</text>
</comment>
<dbReference type="NCBIfam" id="TIGR01067">
    <property type="entry name" value="rplN_bact"/>
    <property type="match status" value="1"/>
</dbReference>